<comment type="caution">
    <text evidence="9">The sequence shown here is derived from an EMBL/GenBank/DDBJ whole genome shotgun (WGS) entry which is preliminary data.</text>
</comment>
<proteinExistence type="inferred from homology"/>
<evidence type="ECO:0000256" key="5">
    <source>
        <dbReference type="ARBA" id="ARBA00024042"/>
    </source>
</evidence>
<feature type="binding site" evidence="7">
    <location>
        <position position="131"/>
    </location>
    <ligand>
        <name>glyoxylate</name>
        <dbReference type="ChEBI" id="CHEBI:36655"/>
    </ligand>
</feature>
<feature type="binding site" evidence="7">
    <location>
        <begin position="311"/>
        <end position="315"/>
    </location>
    <ligand>
        <name>FMN</name>
        <dbReference type="ChEBI" id="CHEBI:58210"/>
    </ligand>
</feature>
<dbReference type="GO" id="GO:0010181">
    <property type="term" value="F:FMN binding"/>
    <property type="evidence" value="ECO:0007669"/>
    <property type="project" value="InterPro"/>
</dbReference>
<dbReference type="RefSeq" id="WP_101302779.1">
    <property type="nucleotide sequence ID" value="NZ_NXGX01000005.1"/>
</dbReference>
<feature type="binding site" evidence="7">
    <location>
        <position position="157"/>
    </location>
    <ligand>
        <name>FMN</name>
        <dbReference type="ChEBI" id="CHEBI:58210"/>
    </ligand>
</feature>
<dbReference type="PANTHER" id="PTHR10578:SF107">
    <property type="entry name" value="2-HYDROXYACID OXIDASE 1"/>
    <property type="match status" value="1"/>
</dbReference>
<dbReference type="GO" id="GO:0004459">
    <property type="term" value="F:L-lactate dehydrogenase (NAD+) activity"/>
    <property type="evidence" value="ECO:0007669"/>
    <property type="project" value="TreeGrafter"/>
</dbReference>
<keyword evidence="2 7" id="KW-0285">Flavoprotein</keyword>
<dbReference type="FunFam" id="3.20.20.70:FF:000029">
    <property type="entry name" value="L-lactate dehydrogenase"/>
    <property type="match status" value="1"/>
</dbReference>
<evidence type="ECO:0000256" key="4">
    <source>
        <dbReference type="ARBA" id="ARBA00023002"/>
    </source>
</evidence>
<evidence type="ECO:0000256" key="3">
    <source>
        <dbReference type="ARBA" id="ARBA00022643"/>
    </source>
</evidence>
<dbReference type="InterPro" id="IPR000262">
    <property type="entry name" value="FMN-dep_DH"/>
</dbReference>
<organism evidence="9 10">
    <name type="scientific">Thalassospira lohafexi</name>
    <dbReference type="NCBI Taxonomy" id="744227"/>
    <lineage>
        <taxon>Bacteria</taxon>
        <taxon>Pseudomonadati</taxon>
        <taxon>Pseudomonadota</taxon>
        <taxon>Alphaproteobacteria</taxon>
        <taxon>Rhodospirillales</taxon>
        <taxon>Thalassospiraceae</taxon>
        <taxon>Thalassospira</taxon>
    </lineage>
</organism>
<keyword evidence="3 7" id="KW-0288">FMN</keyword>
<dbReference type="PANTHER" id="PTHR10578">
    <property type="entry name" value="S -2-HYDROXY-ACID OXIDASE-RELATED"/>
    <property type="match status" value="1"/>
</dbReference>
<feature type="binding site" evidence="7">
    <location>
        <begin position="78"/>
        <end position="80"/>
    </location>
    <ligand>
        <name>FMN</name>
        <dbReference type="ChEBI" id="CHEBI:58210"/>
    </ligand>
</feature>
<dbReference type="AlphaFoldDB" id="A0A2N3L4E3"/>
<evidence type="ECO:0000256" key="7">
    <source>
        <dbReference type="PIRSR" id="PIRSR000138-2"/>
    </source>
</evidence>
<comment type="similarity">
    <text evidence="5">Belongs to the FMN-dependent alpha-hydroxy acid dehydrogenase family.</text>
</comment>
<evidence type="ECO:0000256" key="6">
    <source>
        <dbReference type="PIRSR" id="PIRSR000138-1"/>
    </source>
</evidence>
<dbReference type="InterPro" id="IPR037396">
    <property type="entry name" value="FMN_HAD"/>
</dbReference>
<protein>
    <submittedName>
        <fullName evidence="9">Alpha-hydroxy-acid oxidizing enzyme</fullName>
    </submittedName>
</protein>
<dbReference type="CDD" id="cd02809">
    <property type="entry name" value="alpha_hydroxyacid_oxid_FMN"/>
    <property type="match status" value="1"/>
</dbReference>
<dbReference type="InterPro" id="IPR012133">
    <property type="entry name" value="Alpha-hydoxy_acid_DH_FMN"/>
</dbReference>
<feature type="binding site" evidence="7">
    <location>
        <position position="256"/>
    </location>
    <ligand>
        <name>FMN</name>
        <dbReference type="ChEBI" id="CHEBI:58210"/>
    </ligand>
</feature>
<dbReference type="PROSITE" id="PS51349">
    <property type="entry name" value="FMN_HYDROXY_ACID_DH_2"/>
    <property type="match status" value="1"/>
</dbReference>
<dbReference type="EMBL" id="NXGX01000005">
    <property type="protein sequence ID" value="PKR57709.1"/>
    <property type="molecule type" value="Genomic_DNA"/>
</dbReference>
<feature type="binding site" evidence="7">
    <location>
        <position position="129"/>
    </location>
    <ligand>
        <name>FMN</name>
        <dbReference type="ChEBI" id="CHEBI:58210"/>
    </ligand>
</feature>
<dbReference type="Proteomes" id="UP000233332">
    <property type="component" value="Unassembled WGS sequence"/>
</dbReference>
<feature type="binding site" evidence="7">
    <location>
        <position position="166"/>
    </location>
    <ligand>
        <name>glyoxylate</name>
        <dbReference type="ChEBI" id="CHEBI:36655"/>
    </ligand>
</feature>
<dbReference type="PIRSF" id="PIRSF000138">
    <property type="entry name" value="Al-hdrx_acd_dh"/>
    <property type="match status" value="1"/>
</dbReference>
<accession>A0A2N3L4E3</accession>
<dbReference type="Gene3D" id="3.20.20.70">
    <property type="entry name" value="Aldolase class I"/>
    <property type="match status" value="1"/>
</dbReference>
<evidence type="ECO:0000313" key="9">
    <source>
        <dbReference type="EMBL" id="PKR57709.1"/>
    </source>
</evidence>
<gene>
    <name evidence="9" type="ORF">COO92_13105</name>
</gene>
<keyword evidence="10" id="KW-1185">Reference proteome</keyword>
<feature type="domain" description="FMN hydroxy acid dehydrogenase" evidence="8">
    <location>
        <begin position="1"/>
        <end position="385"/>
    </location>
</feature>
<evidence type="ECO:0000259" key="8">
    <source>
        <dbReference type="PROSITE" id="PS51349"/>
    </source>
</evidence>
<keyword evidence="4" id="KW-0560">Oxidoreductase</keyword>
<feature type="active site" description="Proton acceptor" evidence="6">
    <location>
        <position position="280"/>
    </location>
</feature>
<evidence type="ECO:0000313" key="10">
    <source>
        <dbReference type="Proteomes" id="UP000233332"/>
    </source>
</evidence>
<dbReference type="Pfam" id="PF01070">
    <property type="entry name" value="FMN_dh"/>
    <property type="match status" value="1"/>
</dbReference>
<evidence type="ECO:0000256" key="1">
    <source>
        <dbReference type="ARBA" id="ARBA00001917"/>
    </source>
</evidence>
<name>A0A2N3L4E3_9PROT</name>
<feature type="binding site" evidence="7">
    <location>
        <begin position="334"/>
        <end position="335"/>
    </location>
    <ligand>
        <name>FMN</name>
        <dbReference type="ChEBI" id="CHEBI:58210"/>
    </ligand>
</feature>
<dbReference type="SUPFAM" id="SSF51395">
    <property type="entry name" value="FMN-linked oxidoreductases"/>
    <property type="match status" value="1"/>
</dbReference>
<evidence type="ECO:0000256" key="2">
    <source>
        <dbReference type="ARBA" id="ARBA00022630"/>
    </source>
</evidence>
<reference evidence="9 10" key="1">
    <citation type="submission" date="2017-09" db="EMBL/GenBank/DDBJ databases">
        <title>Biodiversity and function of Thalassospira species in the particle-attached aromatic-hydrocarbon-degrading consortia from the surface seawater of the China South Sea.</title>
        <authorList>
            <person name="Dong C."/>
            <person name="Lai Q."/>
            <person name="Shao Z."/>
        </authorList>
    </citation>
    <scope>NUCLEOTIDE SEQUENCE [LARGE SCALE GENOMIC DNA]</scope>
    <source>
        <strain evidence="9 10">139Z-12</strain>
    </source>
</reference>
<feature type="binding site" evidence="7">
    <location>
        <position position="283"/>
    </location>
    <ligand>
        <name>glyoxylate</name>
        <dbReference type="ChEBI" id="CHEBI:36655"/>
    </ligand>
</feature>
<feature type="binding site" evidence="7">
    <location>
        <position position="25"/>
    </location>
    <ligand>
        <name>glyoxylate</name>
        <dbReference type="ChEBI" id="CHEBI:36655"/>
    </ligand>
</feature>
<dbReference type="GO" id="GO:0005886">
    <property type="term" value="C:plasma membrane"/>
    <property type="evidence" value="ECO:0007669"/>
    <property type="project" value="TreeGrafter"/>
</dbReference>
<feature type="binding site" evidence="7">
    <location>
        <position position="107"/>
    </location>
    <ligand>
        <name>FMN</name>
        <dbReference type="ChEBI" id="CHEBI:58210"/>
    </ligand>
</feature>
<dbReference type="GO" id="GO:0009060">
    <property type="term" value="P:aerobic respiration"/>
    <property type="evidence" value="ECO:0007669"/>
    <property type="project" value="TreeGrafter"/>
</dbReference>
<dbReference type="InterPro" id="IPR013785">
    <property type="entry name" value="Aldolase_TIM"/>
</dbReference>
<comment type="cofactor">
    <cofactor evidence="1">
        <name>FMN</name>
        <dbReference type="ChEBI" id="CHEBI:58210"/>
    </cofactor>
</comment>
<feature type="binding site" evidence="7">
    <location>
        <position position="278"/>
    </location>
    <ligand>
        <name>FMN</name>
        <dbReference type="ChEBI" id="CHEBI:58210"/>
    </ligand>
</feature>
<feature type="binding site" evidence="7">
    <location>
        <position position="280"/>
    </location>
    <ligand>
        <name>glyoxylate</name>
        <dbReference type="ChEBI" id="CHEBI:36655"/>
    </ligand>
</feature>
<sequence length="389" mass="42263">MARLLNAEDFRGAARKRLPKGLFEYIDRGTEAELAMADIRHSLDRIKFKQSVLSGQSQCDMTTELFDRSYPTPLIVAPTALAGLVSYDGEVKLARAASRLQIPFCVSTQSVTSIEGIRKGAPDSELWLQLYVWKNRELTWQLLDRARNAGVSTLVITVDTPLSPKREYNQHNGFSVPFVPSVRGVVDVLSRPAWLGSVMMRYSMTSGMPSYAHYPAEFKTAITRDAVAQDVQIESGLGWDDIAQIRDRWSGKIIIKGILSEKDAVQSVKAGADGIVVSAHGGRNFDVAPAPANVLPGIAAAVGEKIAIMADSGVRRGSDVLKYLALGSRSVLVGRLPLYGLAAAGEEGAFDALSMLMDEMHSNLIFAGAKNLEDFKKNAIASSGHPQRE</sequence>